<dbReference type="PANTHER" id="PTHR14593:SF5">
    <property type="entry name" value="WD REPEAT-CONTAINING PROTEIN 11"/>
    <property type="match status" value="1"/>
</dbReference>
<evidence type="ECO:0000256" key="1">
    <source>
        <dbReference type="SAM" id="Coils"/>
    </source>
</evidence>
<feature type="region of interest" description="Disordered" evidence="2">
    <location>
        <begin position="875"/>
        <end position="976"/>
    </location>
</feature>
<gene>
    <name evidence="4" type="ORF">M0812_27680</name>
</gene>
<feature type="coiled-coil region" evidence="1">
    <location>
        <begin position="1036"/>
        <end position="1071"/>
    </location>
</feature>
<dbReference type="InterPro" id="IPR011047">
    <property type="entry name" value="Quinoprotein_ADH-like_sf"/>
</dbReference>
<comment type="caution">
    <text evidence="4">The sequence shown here is derived from an EMBL/GenBank/DDBJ whole genome shotgun (WGS) entry which is preliminary data.</text>
</comment>
<dbReference type="Gene3D" id="2.130.10.10">
    <property type="entry name" value="YVTN repeat-like/Quinoprotein amine dehydrogenase"/>
    <property type="match status" value="2"/>
</dbReference>
<reference evidence="4" key="1">
    <citation type="submission" date="2022-08" db="EMBL/GenBank/DDBJ databases">
        <title>Novel sulphate-reducing endosymbionts in the free-living metamonad Anaeramoeba.</title>
        <authorList>
            <person name="Jerlstrom-Hultqvist J."/>
            <person name="Cepicka I."/>
            <person name="Gallot-Lavallee L."/>
            <person name="Salas-Leiva D."/>
            <person name="Curtis B.A."/>
            <person name="Zahonova K."/>
            <person name="Pipaliya S."/>
            <person name="Dacks J."/>
            <person name="Roger A.J."/>
        </authorList>
    </citation>
    <scope>NUCLEOTIDE SEQUENCE</scope>
    <source>
        <strain evidence="4">Busselton2</strain>
    </source>
</reference>
<evidence type="ECO:0000313" key="4">
    <source>
        <dbReference type="EMBL" id="KAJ3425245.1"/>
    </source>
</evidence>
<name>A0AAV7YAT9_9EUKA</name>
<dbReference type="GO" id="GO:0005737">
    <property type="term" value="C:cytoplasm"/>
    <property type="evidence" value="ECO:0007669"/>
    <property type="project" value="TreeGrafter"/>
</dbReference>
<feature type="compositionally biased region" description="Basic residues" evidence="2">
    <location>
        <begin position="263"/>
        <end position="274"/>
    </location>
</feature>
<proteinExistence type="predicted"/>
<dbReference type="InterPro" id="IPR039694">
    <property type="entry name" value="WDR11"/>
</dbReference>
<feature type="compositionally biased region" description="Basic and acidic residues" evidence="2">
    <location>
        <begin position="875"/>
        <end position="923"/>
    </location>
</feature>
<dbReference type="Pfam" id="PF23752">
    <property type="entry name" value="Beta-prop_WDR11_2nd"/>
    <property type="match status" value="1"/>
</dbReference>
<dbReference type="PANTHER" id="PTHR14593">
    <property type="entry name" value="WD REPEAT-CONTAINING PROTEIN 11"/>
    <property type="match status" value="1"/>
</dbReference>
<feature type="compositionally biased region" description="Low complexity" evidence="2">
    <location>
        <begin position="239"/>
        <end position="258"/>
    </location>
</feature>
<feature type="compositionally biased region" description="Low complexity" evidence="2">
    <location>
        <begin position="275"/>
        <end position="285"/>
    </location>
</feature>
<evidence type="ECO:0000313" key="5">
    <source>
        <dbReference type="Proteomes" id="UP001146793"/>
    </source>
</evidence>
<feature type="region of interest" description="Disordered" evidence="2">
    <location>
        <begin position="235"/>
        <end position="285"/>
    </location>
</feature>
<dbReference type="InterPro" id="IPR015943">
    <property type="entry name" value="WD40/YVTN_repeat-like_dom_sf"/>
</dbReference>
<dbReference type="Proteomes" id="UP001146793">
    <property type="component" value="Unassembled WGS sequence"/>
</dbReference>
<sequence>MNPNNHPNILIGSTSTENTSAIDTNFNLLVFGCQTNVVVYDLEKQNIIHILQKHTKQVTQIQICPTSLSFETLYCGTLYCAVSGDTDGNCVLWNLSSGKPLFVIKNKKKNQGVPIIKFSWLKRFENDQRTEYLLITRQNGKFELYDFSGTSYSGKERLNPKLLWKRNLKIDIQDFYMSSASPQKGFVYSLSDRVTVFYSNTNLLKTPITHSSIVYKLIPNLNNNSASFQIQKQIKRKNNGIQQQQQQQKQQQQPDPQQALTPKQKRKQKKKQKQQQKQQQNLNQKQTKIMDANKFHIAKNGIIKIYSYPFDKSIIFILCPKEFFCFDLKTNKIINSITIFSTPEFNMIQFSKTFQSIFYGIHSTCGLSVWSFNKEKSDIVMLGFSSGQKIFHQMYGSSLHNLSFVVNSGISDVLSVIVGNGLILKFQFPKIGINFLEIEKNCGEVQEKFNSENNNLFQLIGMSEFIRKKPTCISIISNEKNNKNLLAIGNKKGILQIYDLNTFEVVQSLKIFYTTITGLIWINEECVIAYTDKPNKNKRTQALDSICLIDLESGINHFLQILEAKVNDSIKNIYLSPKKRYLAIIFSSNHYGIYDLFNLNNNFSYSQFKQSIQTFSWDTSTKLVKREQYYITFQNDPQIMCYYIFNNSIVEKSPLVIDRNLFFSSSFIIQNKDFLFQTVNNHIYHYQRYLKTLYLIDFNIRKEIRKVIIGPSFNLQRIFFIWKDQTFSCFDIYKKQEILLTPNFNKLLVTDICFYSWDIVYFLLIDGSIKIYNFKKEKYKKLLKRRKNEKIRNKIKNKFSHNRENTKINNIDNINKTKIILNKIVHSKKSNCPIFYHPKLGLALKIFLQFDFCNDKKVNGNENINDKNLKYQDIEKDNNKEQIKERERGKEEKKKKEEKKEEDNYKNKYKYKDEKDEKEKDEKEIEEIEEKNNKEEREEEEEEEEEEEKEIEETEEKEEEEEEEEDKEEEEEDKQKREEIFENAVLNEIRNLSQDFLNEISGCNDLISKYILIAKYFDNKEEVFFWQLLRKFCLKIKKKEEKMERKRKIKEKKIQKKIQKIQKKIEQFNHKIISFQTINYYKGYKLKKKLLKIKKKIYYLETKSQKYKIINAHDKIKELMLHLDNIVNKINILENIPKRLTEMIKPNLIPQSLELLKSKKNLYLYCKLKNQRKYSDNTPLEHMFNKAKSLNELFILDDKQKVLSYFVSKLTKNFNHETTFSNILKSCILHSRIDKKYYNLEIRKSILKQLKVNFMEGMQLLYLFDDYIEISNQLMIRGDWKQAIIIAKIHLQQYQIQQIISGYITELFSKNNYWKAILFSISIQKFDLTIQFLSQINRPDLCLLLIKYCKSVKIKIWNKDHSVLINKITKQFQLLIQDLGINIKNKNKMI</sequence>
<feature type="compositionally biased region" description="Acidic residues" evidence="2">
    <location>
        <begin position="937"/>
        <end position="972"/>
    </location>
</feature>
<keyword evidence="1" id="KW-0175">Coiled coil</keyword>
<accession>A0AAV7YAT9</accession>
<dbReference type="SUPFAM" id="SSF69322">
    <property type="entry name" value="Tricorn protease domain 2"/>
    <property type="match status" value="1"/>
</dbReference>
<protein>
    <submittedName>
        <fullName evidence="4">Wd repeat-containing protein</fullName>
    </submittedName>
</protein>
<dbReference type="SUPFAM" id="SSF50998">
    <property type="entry name" value="Quinoprotein alcohol dehydrogenase-like"/>
    <property type="match status" value="1"/>
</dbReference>
<organism evidence="4 5">
    <name type="scientific">Anaeramoeba flamelloides</name>
    <dbReference type="NCBI Taxonomy" id="1746091"/>
    <lineage>
        <taxon>Eukaryota</taxon>
        <taxon>Metamonada</taxon>
        <taxon>Anaeramoebidae</taxon>
        <taxon>Anaeramoeba</taxon>
    </lineage>
</organism>
<dbReference type="EMBL" id="JANTQA010000070">
    <property type="protein sequence ID" value="KAJ3425245.1"/>
    <property type="molecule type" value="Genomic_DNA"/>
</dbReference>
<evidence type="ECO:0000259" key="3">
    <source>
        <dbReference type="Pfam" id="PF23752"/>
    </source>
</evidence>
<feature type="domain" description="WDR11 second beta-propeller" evidence="3">
    <location>
        <begin position="484"/>
        <end position="589"/>
    </location>
</feature>
<dbReference type="InterPro" id="IPR057853">
    <property type="entry name" value="Beta-prop_WDR11_2nd"/>
</dbReference>
<evidence type="ECO:0000256" key="2">
    <source>
        <dbReference type="SAM" id="MobiDB-lite"/>
    </source>
</evidence>